<dbReference type="OrthoDB" id="196738at2"/>
<dbReference type="eggNOG" id="COG2010">
    <property type="taxonomic scope" value="Bacteria"/>
</dbReference>
<dbReference type="KEGG" id="nso:NIASO_19350"/>
<dbReference type="AlphaFoldDB" id="W0F130"/>
<evidence type="ECO:0000313" key="3">
    <source>
        <dbReference type="Proteomes" id="UP000003586"/>
    </source>
</evidence>
<dbReference type="RefSeq" id="WP_008588327.1">
    <property type="nucleotide sequence ID" value="NZ_CP007035.1"/>
</dbReference>
<organism evidence="2 3">
    <name type="scientific">Niabella soli DSM 19437</name>
    <dbReference type="NCBI Taxonomy" id="929713"/>
    <lineage>
        <taxon>Bacteria</taxon>
        <taxon>Pseudomonadati</taxon>
        <taxon>Bacteroidota</taxon>
        <taxon>Chitinophagia</taxon>
        <taxon>Chitinophagales</taxon>
        <taxon>Chitinophagaceae</taxon>
        <taxon>Niabella</taxon>
    </lineage>
</organism>
<name>W0F130_9BACT</name>
<keyword evidence="3" id="KW-1185">Reference proteome</keyword>
<feature type="domain" description="Haem-binding" evidence="1">
    <location>
        <begin position="10"/>
        <end position="145"/>
    </location>
</feature>
<sequence>MLKKILLIVLIVLIGIQFIRPAKNEHSGSFPNAVTAKYPIPASVNSILKRACYDCHSNNTVYPWYNHVQPVYWLLDNHIRNGKRHFNFDDFTTQPAWKQYHKLDEVAEQVKKNNMPLESYTWIHKDAILTDAEKQEIYAWVNTAKTAMEAQYPKDSLVRPKK</sequence>
<dbReference type="STRING" id="929713.NIASO_19350"/>
<dbReference type="SMART" id="SM01235">
    <property type="entry name" value="Haem_bd"/>
    <property type="match status" value="1"/>
</dbReference>
<evidence type="ECO:0000313" key="2">
    <source>
        <dbReference type="EMBL" id="AHF16750.1"/>
    </source>
</evidence>
<evidence type="ECO:0000259" key="1">
    <source>
        <dbReference type="SMART" id="SM01235"/>
    </source>
</evidence>
<dbReference type="Pfam" id="PF14376">
    <property type="entry name" value="Haem_bd"/>
    <property type="match status" value="1"/>
</dbReference>
<reference evidence="2 3" key="1">
    <citation type="submission" date="2013-12" db="EMBL/GenBank/DDBJ databases">
        <authorList>
            <consortium name="DOE Joint Genome Institute"/>
            <person name="Eisen J."/>
            <person name="Huntemann M."/>
            <person name="Han J."/>
            <person name="Chen A."/>
            <person name="Kyrpides N."/>
            <person name="Mavromatis K."/>
            <person name="Markowitz V."/>
            <person name="Palaniappan K."/>
            <person name="Ivanova N."/>
            <person name="Schaumberg A."/>
            <person name="Pati A."/>
            <person name="Liolios K."/>
            <person name="Nordberg H.P."/>
            <person name="Cantor M.N."/>
            <person name="Hua S.X."/>
            <person name="Woyke T."/>
        </authorList>
    </citation>
    <scope>NUCLEOTIDE SEQUENCE [LARGE SCALE GENOMIC DNA]</scope>
    <source>
        <strain evidence="3">DSM 19437</strain>
    </source>
</reference>
<accession>W0F130</accession>
<dbReference type="Proteomes" id="UP000003586">
    <property type="component" value="Chromosome"/>
</dbReference>
<dbReference type="HOGENOM" id="CLU_120447_1_0_10"/>
<proteinExistence type="predicted"/>
<dbReference type="EMBL" id="CP007035">
    <property type="protein sequence ID" value="AHF16750.1"/>
    <property type="molecule type" value="Genomic_DNA"/>
</dbReference>
<gene>
    <name evidence="2" type="ORF">NIASO_19350</name>
</gene>
<protein>
    <submittedName>
        <fullName evidence="2">Cytochrome C</fullName>
    </submittedName>
</protein>
<dbReference type="InterPro" id="IPR025992">
    <property type="entry name" value="Haem-bd"/>
</dbReference>